<reference evidence="1" key="2">
    <citation type="submission" date="2020-09" db="EMBL/GenBank/DDBJ databases">
        <authorList>
            <person name="Sun Q."/>
            <person name="Zhou Y."/>
        </authorList>
    </citation>
    <scope>NUCLEOTIDE SEQUENCE</scope>
    <source>
        <strain evidence="1">CGMCC 1.15343</strain>
    </source>
</reference>
<dbReference type="RefSeq" id="WP_188627408.1">
    <property type="nucleotide sequence ID" value="NZ_BMIL01000009.1"/>
</dbReference>
<dbReference type="SUPFAM" id="SSF47413">
    <property type="entry name" value="lambda repressor-like DNA-binding domains"/>
    <property type="match status" value="1"/>
</dbReference>
<dbReference type="Proteomes" id="UP000651668">
    <property type="component" value="Unassembled WGS sequence"/>
</dbReference>
<protein>
    <submittedName>
        <fullName evidence="1">Uncharacterized protein</fullName>
    </submittedName>
</protein>
<reference evidence="1" key="1">
    <citation type="journal article" date="2014" name="Int. J. Syst. Evol. Microbiol.">
        <title>Complete genome sequence of Corynebacterium casei LMG S-19264T (=DSM 44701T), isolated from a smear-ripened cheese.</title>
        <authorList>
            <consortium name="US DOE Joint Genome Institute (JGI-PGF)"/>
            <person name="Walter F."/>
            <person name="Albersmeier A."/>
            <person name="Kalinowski J."/>
            <person name="Ruckert C."/>
        </authorList>
    </citation>
    <scope>NUCLEOTIDE SEQUENCE</scope>
    <source>
        <strain evidence="1">CGMCC 1.15343</strain>
    </source>
</reference>
<organism evidence="1 2">
    <name type="scientific">Pedobacter quisquiliarum</name>
    <dbReference type="NCBI Taxonomy" id="1834438"/>
    <lineage>
        <taxon>Bacteria</taxon>
        <taxon>Pseudomonadati</taxon>
        <taxon>Bacteroidota</taxon>
        <taxon>Sphingobacteriia</taxon>
        <taxon>Sphingobacteriales</taxon>
        <taxon>Sphingobacteriaceae</taxon>
        <taxon>Pedobacter</taxon>
    </lineage>
</organism>
<keyword evidence="2" id="KW-1185">Reference proteome</keyword>
<comment type="caution">
    <text evidence="1">The sequence shown here is derived from an EMBL/GenBank/DDBJ whole genome shotgun (WGS) entry which is preliminary data.</text>
</comment>
<proteinExistence type="predicted"/>
<dbReference type="AlphaFoldDB" id="A0A916XGI8"/>
<gene>
    <name evidence="1" type="ORF">GCM10011387_26560</name>
</gene>
<evidence type="ECO:0000313" key="2">
    <source>
        <dbReference type="Proteomes" id="UP000651668"/>
    </source>
</evidence>
<dbReference type="InterPro" id="IPR010982">
    <property type="entry name" value="Lambda_DNA-bd_dom_sf"/>
</dbReference>
<dbReference type="InterPro" id="IPR001387">
    <property type="entry name" value="Cro/C1-type_HTH"/>
</dbReference>
<dbReference type="CDD" id="cd00093">
    <property type="entry name" value="HTH_XRE"/>
    <property type="match status" value="1"/>
</dbReference>
<accession>A0A916XGI8</accession>
<dbReference type="EMBL" id="BMIL01000009">
    <property type="protein sequence ID" value="GGC71710.1"/>
    <property type="molecule type" value="Genomic_DNA"/>
</dbReference>
<sequence length="153" mass="17688">MPIIAGIETLTDLLATDQLEALEKAAEIHKMQSNIQFTIKDVRDQKIYMEVSQSETRSKKYANEATLIKRAHEVFDKWFPEYELDIEPTTHGLTPTSVVTPAWLERKMKEKNVRIKQIAFDTGVDRDSIADWVSGKRSMSQIVKAMFFFYLSK</sequence>
<evidence type="ECO:0000313" key="1">
    <source>
        <dbReference type="EMBL" id="GGC71710.1"/>
    </source>
</evidence>
<dbReference type="GO" id="GO:0003677">
    <property type="term" value="F:DNA binding"/>
    <property type="evidence" value="ECO:0007669"/>
    <property type="project" value="InterPro"/>
</dbReference>
<name>A0A916XGI8_9SPHI</name>